<reference evidence="1" key="1">
    <citation type="journal article" date="2023" name="G3 (Bethesda)">
        <title>Whole genome assemblies of Zophobas morio and Tenebrio molitor.</title>
        <authorList>
            <person name="Kaur S."/>
            <person name="Stinson S.A."/>
            <person name="diCenzo G.C."/>
        </authorList>
    </citation>
    <scope>NUCLEOTIDE SEQUENCE</scope>
    <source>
        <strain evidence="1">QUZm001</strain>
    </source>
</reference>
<sequence length="182" mass="20697">MNSSPTSANPTPKFPKKDQAIVLHAINETKLTDFVVAIGNLVQPKKILFASRIANNRICLYLSEKRIVDERVTKYSSLTINNQEVGIRRLITPTRRIVILNVCPTIPHDIILSLIKSFDLKPVSPVSFFRAGIQDENYGHVLSFKRQLFVTPDETIELPSSMVIKHEDTNYRIFFTTDNQSI</sequence>
<evidence type="ECO:0000313" key="2">
    <source>
        <dbReference type="Proteomes" id="UP001168821"/>
    </source>
</evidence>
<dbReference type="Proteomes" id="UP001168821">
    <property type="component" value="Unassembled WGS sequence"/>
</dbReference>
<keyword evidence="2" id="KW-1185">Reference proteome</keyword>
<gene>
    <name evidence="1" type="ORF">Zmor_013794</name>
</gene>
<accession>A0AA38IGQ4</accession>
<proteinExistence type="predicted"/>
<dbReference type="EMBL" id="JALNTZ010000004">
    <property type="protein sequence ID" value="KAJ3654619.1"/>
    <property type="molecule type" value="Genomic_DNA"/>
</dbReference>
<evidence type="ECO:0000313" key="1">
    <source>
        <dbReference type="EMBL" id="KAJ3654619.1"/>
    </source>
</evidence>
<protein>
    <submittedName>
        <fullName evidence="1">Uncharacterized protein</fullName>
    </submittedName>
</protein>
<name>A0AA38IGQ4_9CUCU</name>
<comment type="caution">
    <text evidence="1">The sequence shown here is derived from an EMBL/GenBank/DDBJ whole genome shotgun (WGS) entry which is preliminary data.</text>
</comment>
<dbReference type="AlphaFoldDB" id="A0AA38IGQ4"/>
<organism evidence="1 2">
    <name type="scientific">Zophobas morio</name>
    <dbReference type="NCBI Taxonomy" id="2755281"/>
    <lineage>
        <taxon>Eukaryota</taxon>
        <taxon>Metazoa</taxon>
        <taxon>Ecdysozoa</taxon>
        <taxon>Arthropoda</taxon>
        <taxon>Hexapoda</taxon>
        <taxon>Insecta</taxon>
        <taxon>Pterygota</taxon>
        <taxon>Neoptera</taxon>
        <taxon>Endopterygota</taxon>
        <taxon>Coleoptera</taxon>
        <taxon>Polyphaga</taxon>
        <taxon>Cucujiformia</taxon>
        <taxon>Tenebrionidae</taxon>
        <taxon>Zophobas</taxon>
    </lineage>
</organism>